<proteinExistence type="predicted"/>
<dbReference type="Gene3D" id="1.25.40.10">
    <property type="entry name" value="Tetratricopeptide repeat domain"/>
    <property type="match status" value="1"/>
</dbReference>
<feature type="signal peptide" evidence="2">
    <location>
        <begin position="1"/>
        <end position="26"/>
    </location>
</feature>
<name>A0AAJ5XAD4_9SPHN</name>
<feature type="region of interest" description="Disordered" evidence="1">
    <location>
        <begin position="500"/>
        <end position="524"/>
    </location>
</feature>
<evidence type="ECO:0000256" key="1">
    <source>
        <dbReference type="SAM" id="MobiDB-lite"/>
    </source>
</evidence>
<reference evidence="3" key="1">
    <citation type="submission" date="2023-03" db="EMBL/GenBank/DDBJ databases">
        <title>Andean soil-derived lignocellulolytic bacterial consortium as a source of novel taxa and putative plastic-active enzymes.</title>
        <authorList>
            <person name="Diaz-Garcia L."/>
            <person name="Chuvochina M."/>
            <person name="Feuerriegel G."/>
            <person name="Bunk B."/>
            <person name="Sproer C."/>
            <person name="Streit W.R."/>
            <person name="Rodriguez L.M."/>
            <person name="Overmann J."/>
            <person name="Jimenez D.J."/>
        </authorList>
    </citation>
    <scope>NUCLEOTIDE SEQUENCE</scope>
    <source>
        <strain evidence="3">MAG 26</strain>
    </source>
</reference>
<evidence type="ECO:0000313" key="4">
    <source>
        <dbReference type="Proteomes" id="UP001218362"/>
    </source>
</evidence>
<dbReference type="EMBL" id="CP119316">
    <property type="protein sequence ID" value="WEK47597.1"/>
    <property type="molecule type" value="Genomic_DNA"/>
</dbReference>
<dbReference type="KEGG" id="acob:P0Y56_04700"/>
<sequence>MVRGISYIAAIAAAFSGMLGAGAAQAKANWTRAETRHFVFFSSGQPAELETFAIEAEKFDAMLRARFNIPEDEIVNRLTIYVLPDGASVAKLMGDPNSGLAGFYKASPEGSFAVSNRDRADSKFESSGQQVLFHEYTHHFFSRYLPAAYPVWLGEGFAEYYSTTTFKKDGTYTYGAPVWGRAYGLVEGKQIPIRTILFNGTEGMDARTADIFYGRSWLFTHSMMSTPEGLKTLDTYIADLNHGLDPKEAAQKDFGDLDALDKAVEKMERQPLTMFTSKLPVTFDAGYVAVRLDEPQSRLIELQLQRRAQEDKVPARDALRALAAAYPGRADVLYELAEAEYDVARQTTGEAAENVALAETETAADRVLAIQPGHARANVLKAEVMLDRYGSKDGNYIAARKYLVKANRADTDDPLPLYLYYQSYAQNGEHPPEIALDGLYQSFSRAKEVTDFRIALAYALVDERRYDEAIQLVRFLAGDPHGGAQGKAILAELLQAKQTYEESGEAPPADAKGASAQLQGSGNS</sequence>
<feature type="chain" id="PRO_5042515507" description="DUF1570 domain-containing protein" evidence="2">
    <location>
        <begin position="27"/>
        <end position="524"/>
    </location>
</feature>
<gene>
    <name evidence="3" type="ORF">P0Y56_04700</name>
</gene>
<evidence type="ECO:0000256" key="2">
    <source>
        <dbReference type="SAM" id="SignalP"/>
    </source>
</evidence>
<dbReference type="Proteomes" id="UP001218362">
    <property type="component" value="Chromosome"/>
</dbReference>
<organism evidence="3 4">
    <name type="scientific">Candidatus Andeanibacterium colombiense</name>
    <dbReference type="NCBI Taxonomy" id="3121345"/>
    <lineage>
        <taxon>Bacteria</taxon>
        <taxon>Pseudomonadati</taxon>
        <taxon>Pseudomonadota</taxon>
        <taxon>Alphaproteobacteria</taxon>
        <taxon>Sphingomonadales</taxon>
        <taxon>Sphingomonadaceae</taxon>
        <taxon>Candidatus Andeanibacterium</taxon>
    </lineage>
</organism>
<protein>
    <recommendedName>
        <fullName evidence="5">DUF1570 domain-containing protein</fullName>
    </recommendedName>
</protein>
<keyword evidence="2" id="KW-0732">Signal</keyword>
<accession>A0AAJ5XAD4</accession>
<dbReference type="AlphaFoldDB" id="A0AAJ5XAD4"/>
<evidence type="ECO:0000313" key="3">
    <source>
        <dbReference type="EMBL" id="WEK47597.1"/>
    </source>
</evidence>
<dbReference type="InterPro" id="IPR011990">
    <property type="entry name" value="TPR-like_helical_dom_sf"/>
</dbReference>
<evidence type="ECO:0008006" key="5">
    <source>
        <dbReference type="Google" id="ProtNLM"/>
    </source>
</evidence>